<organism evidence="2 3">
    <name type="scientific">Kingella denitrificans ATCC 33394</name>
    <dbReference type="NCBI Taxonomy" id="888741"/>
    <lineage>
        <taxon>Bacteria</taxon>
        <taxon>Pseudomonadati</taxon>
        <taxon>Pseudomonadota</taxon>
        <taxon>Betaproteobacteria</taxon>
        <taxon>Neisseriales</taxon>
        <taxon>Neisseriaceae</taxon>
        <taxon>Kingella</taxon>
    </lineage>
</organism>
<name>F0EWU0_9NEIS</name>
<dbReference type="RefSeq" id="WP_003781259.1">
    <property type="nucleotide sequence ID" value="NZ_GL870929.1"/>
</dbReference>
<comment type="caution">
    <text evidence="2">The sequence shown here is derived from an EMBL/GenBank/DDBJ whole genome shotgun (WGS) entry which is preliminary data.</text>
</comment>
<evidence type="ECO:0000313" key="2">
    <source>
        <dbReference type="EMBL" id="EGC18170.1"/>
    </source>
</evidence>
<keyword evidence="3" id="KW-1185">Reference proteome</keyword>
<feature type="chain" id="PRO_5003246952" evidence="1">
    <location>
        <begin position="20"/>
        <end position="155"/>
    </location>
</feature>
<reference evidence="2 3" key="1">
    <citation type="submission" date="2011-01" db="EMBL/GenBank/DDBJ databases">
        <authorList>
            <person name="Muzny D."/>
            <person name="Qin X."/>
            <person name="Deng J."/>
            <person name="Jiang H."/>
            <person name="Liu Y."/>
            <person name="Qu J."/>
            <person name="Song X.-Z."/>
            <person name="Zhang L."/>
            <person name="Thornton R."/>
            <person name="Coyle M."/>
            <person name="Francisco L."/>
            <person name="Jackson L."/>
            <person name="Javaid M."/>
            <person name="Korchina V."/>
            <person name="Kovar C."/>
            <person name="Mata R."/>
            <person name="Mathew T."/>
            <person name="Ngo R."/>
            <person name="Nguyen L."/>
            <person name="Nguyen N."/>
            <person name="Okwuonu G."/>
            <person name="Ongeri F."/>
            <person name="Pham C."/>
            <person name="Simmons D."/>
            <person name="Wilczek-Boney K."/>
            <person name="Hale W."/>
            <person name="Jakkamsetti A."/>
            <person name="Pham P."/>
            <person name="Ruth R."/>
            <person name="San Lucas F."/>
            <person name="Warren J."/>
            <person name="Zhang J."/>
            <person name="Zhao Z."/>
            <person name="Zhou C."/>
            <person name="Zhu D."/>
            <person name="Lee S."/>
            <person name="Bess C."/>
            <person name="Blankenburg K."/>
            <person name="Forbes L."/>
            <person name="Fu Q."/>
            <person name="Gubbala S."/>
            <person name="Hirani K."/>
            <person name="Jayaseelan J.C."/>
            <person name="Lara F."/>
            <person name="Munidasa M."/>
            <person name="Palculict T."/>
            <person name="Patil S."/>
            <person name="Pu L.-L."/>
            <person name="Saada N."/>
            <person name="Tang L."/>
            <person name="Weissenberger G."/>
            <person name="Zhu Y."/>
            <person name="Hemphill L."/>
            <person name="Shang Y."/>
            <person name="Youmans B."/>
            <person name="Ayvaz T."/>
            <person name="Ross M."/>
            <person name="Santibanez J."/>
            <person name="Aqrawi P."/>
            <person name="Gross S."/>
            <person name="Joshi V."/>
            <person name="Fowler G."/>
            <person name="Nazareth L."/>
            <person name="Reid J."/>
            <person name="Worley K."/>
            <person name="Petrosino J."/>
            <person name="Highlander S."/>
            <person name="Gibbs R."/>
        </authorList>
    </citation>
    <scope>NUCLEOTIDE SEQUENCE [LARGE SCALE GENOMIC DNA]</scope>
    <source>
        <strain evidence="2 3">ATCC 33394</strain>
    </source>
</reference>
<evidence type="ECO:0000256" key="1">
    <source>
        <dbReference type="SAM" id="SignalP"/>
    </source>
</evidence>
<dbReference type="AlphaFoldDB" id="F0EWU0"/>
<proteinExistence type="predicted"/>
<keyword evidence="1" id="KW-0732">Signal</keyword>
<dbReference type="Proteomes" id="UP000004088">
    <property type="component" value="Unassembled WGS sequence"/>
</dbReference>
<gene>
    <name evidence="2" type="ORF">HMPREF9098_0319</name>
</gene>
<dbReference type="EMBL" id="AEWV01000006">
    <property type="protein sequence ID" value="EGC18170.1"/>
    <property type="molecule type" value="Genomic_DNA"/>
</dbReference>
<dbReference type="STRING" id="888741.HMPREF9098_0319"/>
<dbReference type="HOGENOM" id="CLU_1711285_0_0_4"/>
<evidence type="ECO:0000313" key="3">
    <source>
        <dbReference type="Proteomes" id="UP000004088"/>
    </source>
</evidence>
<protein>
    <submittedName>
        <fullName evidence="2">Uncharacterized protein</fullName>
    </submittedName>
</protein>
<feature type="signal peptide" evidence="1">
    <location>
        <begin position="1"/>
        <end position="19"/>
    </location>
</feature>
<accession>F0EWU0</accession>
<sequence length="155" mass="16432">MKKNLLLLALAVLAPAAFAKDPSFADLQSLESIDGYSLYGTPAEDADQAYIFIDGGAREGKIASIHVVSVFRGAPGFAVVPGKTLAEYLRNGDRSTKFYTVQCANKTVREANPQANTQGTPVPFNRLRGVSKVAANVVCNVEASGKAASQRRNGN</sequence>